<evidence type="ECO:0000313" key="4">
    <source>
        <dbReference type="EMBL" id="ROI10004.1"/>
    </source>
</evidence>
<dbReference type="SUPFAM" id="SSF51905">
    <property type="entry name" value="FAD/NAD(P)-binding domain"/>
    <property type="match status" value="1"/>
</dbReference>
<dbReference type="InterPro" id="IPR050407">
    <property type="entry name" value="Geranylgeranyl_reductase"/>
</dbReference>
<evidence type="ECO:0000259" key="3">
    <source>
        <dbReference type="Pfam" id="PF00890"/>
    </source>
</evidence>
<comment type="caution">
    <text evidence="4">The sequence shown here is derived from an EMBL/GenBank/DDBJ whole genome shotgun (WGS) entry which is preliminary data.</text>
</comment>
<accession>A0A3N0WY19</accession>
<name>A0A3N0WY19_9FLAO</name>
<evidence type="ECO:0000256" key="2">
    <source>
        <dbReference type="ARBA" id="ARBA00023002"/>
    </source>
</evidence>
<sequence>MKKLQIPHLHTEILIIGGGLAGLTSAIHLTKMGRKVIVVEKNSYPKHKVCGEYISNEILPYFDWLEIDVAALKPTKITQLQFSSESGRSITAKLPLGGFGVSRYTLDHALYLKALSQDCDILEDQVNEVTFKDDYFEVHLLSGKILTAKIVLGGFGKRSNIDVKLNRNFLQRKSPWLAVKSHYKGNFSADVVGLHNFKGGYCGVSKVENNLINICYLTNFTAFKKYKNIGEFQQKIVFQNPHLKNILEKSTPVFEKPLTISQICFDKKENVENHILMMGDTAGLIHPLCGNGMAMAIHSAKLASEETLKFLNGAISRAEMEKSYSKRWNENFKKRLKFGRILGSILEHSKLSEILTNLLTFFPFVLPVIIKKTHGKKINMTEI</sequence>
<evidence type="ECO:0000256" key="1">
    <source>
        <dbReference type="ARBA" id="ARBA00022630"/>
    </source>
</evidence>
<feature type="domain" description="FAD-dependent oxidoreductase 2 FAD-binding" evidence="3">
    <location>
        <begin position="13"/>
        <end position="43"/>
    </location>
</feature>
<keyword evidence="2" id="KW-0560">Oxidoreductase</keyword>
<dbReference type="PRINTS" id="PR00420">
    <property type="entry name" value="RNGMNOXGNASE"/>
</dbReference>
<dbReference type="InterPro" id="IPR003953">
    <property type="entry name" value="FAD-dep_OxRdtase_2_FAD-bd"/>
</dbReference>
<protein>
    <submittedName>
        <fullName evidence="4">NAD(P)/FAD-dependent oxidoreductase</fullName>
    </submittedName>
</protein>
<organism evidence="4 5">
    <name type="scientific">Kaistella daneshvariae</name>
    <dbReference type="NCBI Taxonomy" id="2487074"/>
    <lineage>
        <taxon>Bacteria</taxon>
        <taxon>Pseudomonadati</taxon>
        <taxon>Bacteroidota</taxon>
        <taxon>Flavobacteriia</taxon>
        <taxon>Flavobacteriales</taxon>
        <taxon>Weeksellaceae</taxon>
        <taxon>Chryseobacterium group</taxon>
        <taxon>Kaistella</taxon>
    </lineage>
</organism>
<dbReference type="InterPro" id="IPR036188">
    <property type="entry name" value="FAD/NAD-bd_sf"/>
</dbReference>
<gene>
    <name evidence="4" type="ORF">EGI11_04420</name>
</gene>
<dbReference type="PANTHER" id="PTHR42685:SF22">
    <property type="entry name" value="CONDITIONED MEDIUM FACTOR RECEPTOR 1"/>
    <property type="match status" value="1"/>
</dbReference>
<keyword evidence="1" id="KW-0285">Flavoprotein</keyword>
<dbReference type="GO" id="GO:0016491">
    <property type="term" value="F:oxidoreductase activity"/>
    <property type="evidence" value="ECO:0007669"/>
    <property type="project" value="UniProtKB-KW"/>
</dbReference>
<reference evidence="5" key="1">
    <citation type="submission" date="2018-11" db="EMBL/GenBank/DDBJ databases">
        <title>Proposal to divide the Flavobacteriaceae and reorganize its genera based on Amino Acid Identity values calculated from whole genome sequences.</title>
        <authorList>
            <person name="Nicholson A.C."/>
            <person name="Gulvik C.A."/>
            <person name="Whitney A.M."/>
            <person name="Humrighouse B.W."/>
            <person name="Bell M."/>
            <person name="Holmens B."/>
            <person name="Steigerwalt A."/>
            <person name="Villarma A."/>
            <person name="Sheth M."/>
            <person name="Batra D."/>
            <person name="Pryor J."/>
            <person name="Bernardet J.-F."/>
            <person name="Hugo C."/>
            <person name="Kampfer P."/>
            <person name="Newman J."/>
            <person name="Mcquiston J.R."/>
        </authorList>
    </citation>
    <scope>NUCLEOTIDE SEQUENCE [LARGE SCALE GENOMIC DNA]</scope>
    <source>
        <strain evidence="5">H3056</strain>
    </source>
</reference>
<dbReference type="PANTHER" id="PTHR42685">
    <property type="entry name" value="GERANYLGERANYL DIPHOSPHATE REDUCTASE"/>
    <property type="match status" value="1"/>
</dbReference>
<evidence type="ECO:0000313" key="5">
    <source>
        <dbReference type="Proteomes" id="UP000270224"/>
    </source>
</evidence>
<dbReference type="AlphaFoldDB" id="A0A3N0WY19"/>
<dbReference type="Gene3D" id="3.50.50.60">
    <property type="entry name" value="FAD/NAD(P)-binding domain"/>
    <property type="match status" value="1"/>
</dbReference>
<dbReference type="Proteomes" id="UP000270224">
    <property type="component" value="Unassembled WGS sequence"/>
</dbReference>
<proteinExistence type="predicted"/>
<dbReference type="Pfam" id="PF00890">
    <property type="entry name" value="FAD_binding_2"/>
    <property type="match status" value="1"/>
</dbReference>
<dbReference type="EMBL" id="RJUG01000002">
    <property type="protein sequence ID" value="ROI10004.1"/>
    <property type="molecule type" value="Genomic_DNA"/>
</dbReference>
<dbReference type="OrthoDB" id="1142316at2"/>